<accession>A0A0R2LQ85</accession>
<dbReference type="AlphaFoldDB" id="A0A0R2LQ85"/>
<comment type="caution">
    <text evidence="2">The sequence shown here is derived from an EMBL/GenBank/DDBJ whole genome shotgun (WGS) entry which is preliminary data.</text>
</comment>
<feature type="transmembrane region" description="Helical" evidence="1">
    <location>
        <begin position="25"/>
        <end position="45"/>
    </location>
</feature>
<proteinExistence type="predicted"/>
<sequence>MAYDKPNNKGWGMSIVAEHLHRRHFLWWLFGGILVLLVAELLFFLPVTPRNTVRFTILRNGHPLQAFQGHTVKESRTDTRTSSGKRTWDYYRFDHKVLSYSGGYDSNEVGIWRPAGHLFYHGTLTFDVGA</sequence>
<organism evidence="2 3">
    <name type="scientific">Levilactobacillus paucivorans</name>
    <dbReference type="NCBI Taxonomy" id="616990"/>
    <lineage>
        <taxon>Bacteria</taxon>
        <taxon>Bacillati</taxon>
        <taxon>Bacillota</taxon>
        <taxon>Bacilli</taxon>
        <taxon>Lactobacillales</taxon>
        <taxon>Lactobacillaceae</taxon>
        <taxon>Levilactobacillus</taxon>
    </lineage>
</organism>
<dbReference type="EMBL" id="JQCA01000053">
    <property type="protein sequence ID" value="KRO03828.1"/>
    <property type="molecule type" value="Genomic_DNA"/>
</dbReference>
<keyword evidence="1" id="KW-0812">Transmembrane</keyword>
<protein>
    <submittedName>
        <fullName evidence="2">Uncharacterized protein</fullName>
    </submittedName>
</protein>
<dbReference type="OrthoDB" id="2293079at2"/>
<evidence type="ECO:0000256" key="1">
    <source>
        <dbReference type="SAM" id="Phobius"/>
    </source>
</evidence>
<evidence type="ECO:0000313" key="2">
    <source>
        <dbReference type="EMBL" id="KRO03828.1"/>
    </source>
</evidence>
<dbReference type="PATRIC" id="fig|616990.3.peg.2105"/>
<keyword evidence="3" id="KW-1185">Reference proteome</keyword>
<dbReference type="RefSeq" id="WP_157054366.1">
    <property type="nucleotide sequence ID" value="NZ_JQCA01000053.1"/>
</dbReference>
<keyword evidence="1" id="KW-0472">Membrane</keyword>
<gene>
    <name evidence="2" type="ORF">IV54_GL001992</name>
</gene>
<dbReference type="STRING" id="616990.IV54_GL001992"/>
<keyword evidence="1" id="KW-1133">Transmembrane helix</keyword>
<evidence type="ECO:0000313" key="3">
    <source>
        <dbReference type="Proteomes" id="UP000051906"/>
    </source>
</evidence>
<name>A0A0R2LQ85_9LACO</name>
<dbReference type="Proteomes" id="UP000051906">
    <property type="component" value="Unassembled WGS sequence"/>
</dbReference>
<reference evidence="2 3" key="1">
    <citation type="journal article" date="2015" name="Genome Announc.">
        <title>Expanding the biotechnology potential of lactobacilli through comparative genomics of 213 strains and associated genera.</title>
        <authorList>
            <person name="Sun Z."/>
            <person name="Harris H.M."/>
            <person name="McCann A."/>
            <person name="Guo C."/>
            <person name="Argimon S."/>
            <person name="Zhang W."/>
            <person name="Yang X."/>
            <person name="Jeffery I.B."/>
            <person name="Cooney J.C."/>
            <person name="Kagawa T.F."/>
            <person name="Liu W."/>
            <person name="Song Y."/>
            <person name="Salvetti E."/>
            <person name="Wrobel A."/>
            <person name="Rasinkangas P."/>
            <person name="Parkhill J."/>
            <person name="Rea M.C."/>
            <person name="O'Sullivan O."/>
            <person name="Ritari J."/>
            <person name="Douillard F.P."/>
            <person name="Paul Ross R."/>
            <person name="Yang R."/>
            <person name="Briner A.E."/>
            <person name="Felis G.E."/>
            <person name="de Vos W.M."/>
            <person name="Barrangou R."/>
            <person name="Klaenhammer T.R."/>
            <person name="Caufield P.W."/>
            <person name="Cui Y."/>
            <person name="Zhang H."/>
            <person name="O'Toole P.W."/>
        </authorList>
    </citation>
    <scope>NUCLEOTIDE SEQUENCE [LARGE SCALE GENOMIC DNA]</scope>
    <source>
        <strain evidence="2 3">DSM 22467</strain>
    </source>
</reference>